<reference evidence="5" key="1">
    <citation type="journal article" date="2015" name="Nature">
        <title>Complex archaea that bridge the gap between prokaryotes and eukaryotes.</title>
        <authorList>
            <person name="Spang A."/>
            <person name="Saw J.H."/>
            <person name="Jorgensen S.L."/>
            <person name="Zaremba-Niedzwiedzka K."/>
            <person name="Martijn J."/>
            <person name="Lind A.E."/>
            <person name="van Eijk R."/>
            <person name="Schleper C."/>
            <person name="Guy L."/>
            <person name="Ettema T.J."/>
        </authorList>
    </citation>
    <scope>NUCLEOTIDE SEQUENCE</scope>
</reference>
<dbReference type="PROSITE" id="PS51202">
    <property type="entry name" value="RCK_C"/>
    <property type="match status" value="1"/>
</dbReference>
<organism evidence="5">
    <name type="scientific">marine sediment metagenome</name>
    <dbReference type="NCBI Taxonomy" id="412755"/>
    <lineage>
        <taxon>unclassified sequences</taxon>
        <taxon>metagenomes</taxon>
        <taxon>ecological metagenomes</taxon>
    </lineage>
</organism>
<proteinExistence type="predicted"/>
<dbReference type="Pfam" id="PF02080">
    <property type="entry name" value="TrkA_C"/>
    <property type="match status" value="1"/>
</dbReference>
<dbReference type="EMBL" id="LAZR01001237">
    <property type="protein sequence ID" value="KKN48125.1"/>
    <property type="molecule type" value="Genomic_DNA"/>
</dbReference>
<sequence>MIEGWSFLDCLYMTVITIFTVGFKEVRVLSPQGQIFTIFVILGGVGTAIFAFTKIAEIAFEGGIHKFWRRRRMQKELKNLKDHYIICGHGRMGKIVRERLEDEKLPFVVIDYKEEQLEDLKQTNSCLFIEGDATHEDILTKAGIKKAKGLAALLPTDADNLYLVLSAKLINPSLFILSKAMDEEAERKILQIGANKVVSPYKLSGLKIAQGLIRPTLVDFMDLIIRRKELALYMEELVVKKDSKLVNRNLTECDIRRTANVIVVAVKKPGEELVFNPSPDTKMETGDILLVLGDKKAVDQFENIYLGASS</sequence>
<keyword evidence="2" id="KW-0472">Membrane</keyword>
<dbReference type="SUPFAM" id="SSF51735">
    <property type="entry name" value="NAD(P)-binding Rossmann-fold domains"/>
    <property type="match status" value="1"/>
</dbReference>
<dbReference type="InterPro" id="IPR036291">
    <property type="entry name" value="NAD(P)-bd_dom_sf"/>
</dbReference>
<dbReference type="Gene3D" id="1.10.287.70">
    <property type="match status" value="1"/>
</dbReference>
<dbReference type="SUPFAM" id="SSF116726">
    <property type="entry name" value="TrkA C-terminal domain-like"/>
    <property type="match status" value="1"/>
</dbReference>
<accession>A0A0F9QUZ8</accession>
<feature type="transmembrane region" description="Helical" evidence="2">
    <location>
        <begin position="35"/>
        <end position="52"/>
    </location>
</feature>
<dbReference type="PANTHER" id="PTHR43833">
    <property type="entry name" value="POTASSIUM CHANNEL PROTEIN 2-RELATED-RELATED"/>
    <property type="match status" value="1"/>
</dbReference>
<evidence type="ECO:0000256" key="1">
    <source>
        <dbReference type="ARBA" id="ARBA00004651"/>
    </source>
</evidence>
<feature type="transmembrane region" description="Helical" evidence="2">
    <location>
        <begin position="6"/>
        <end position="23"/>
    </location>
</feature>
<evidence type="ECO:0000256" key="2">
    <source>
        <dbReference type="SAM" id="Phobius"/>
    </source>
</evidence>
<feature type="domain" description="RCK N-terminal" evidence="3">
    <location>
        <begin position="81"/>
        <end position="199"/>
    </location>
</feature>
<keyword evidence="2" id="KW-1133">Transmembrane helix</keyword>
<dbReference type="GO" id="GO:0008324">
    <property type="term" value="F:monoatomic cation transmembrane transporter activity"/>
    <property type="evidence" value="ECO:0007669"/>
    <property type="project" value="InterPro"/>
</dbReference>
<evidence type="ECO:0000259" key="3">
    <source>
        <dbReference type="PROSITE" id="PS51201"/>
    </source>
</evidence>
<dbReference type="Pfam" id="PF02254">
    <property type="entry name" value="TrkA_N"/>
    <property type="match status" value="1"/>
</dbReference>
<dbReference type="InterPro" id="IPR050721">
    <property type="entry name" value="Trk_Ktr_HKT_K-transport"/>
</dbReference>
<evidence type="ECO:0000313" key="5">
    <source>
        <dbReference type="EMBL" id="KKN48125.1"/>
    </source>
</evidence>
<dbReference type="Gene3D" id="3.30.70.1450">
    <property type="entry name" value="Regulator of K+ conductance, C-terminal domain"/>
    <property type="match status" value="1"/>
</dbReference>
<name>A0A0F9QUZ8_9ZZZZ</name>
<dbReference type="InterPro" id="IPR036721">
    <property type="entry name" value="RCK_C_sf"/>
</dbReference>
<dbReference type="InterPro" id="IPR003148">
    <property type="entry name" value="RCK_N"/>
</dbReference>
<gene>
    <name evidence="5" type="ORF">LCGC14_0656020</name>
</gene>
<comment type="subcellular location">
    <subcellularLocation>
        <location evidence="1">Cell membrane</location>
        <topology evidence="1">Multi-pass membrane protein</topology>
    </subcellularLocation>
</comment>
<evidence type="ECO:0000259" key="4">
    <source>
        <dbReference type="PROSITE" id="PS51202"/>
    </source>
</evidence>
<dbReference type="Gene3D" id="3.40.50.720">
    <property type="entry name" value="NAD(P)-binding Rossmann-like Domain"/>
    <property type="match status" value="1"/>
</dbReference>
<dbReference type="GO" id="GO:0006813">
    <property type="term" value="P:potassium ion transport"/>
    <property type="evidence" value="ECO:0007669"/>
    <property type="project" value="InterPro"/>
</dbReference>
<keyword evidence="2" id="KW-0812">Transmembrane</keyword>
<dbReference type="AlphaFoldDB" id="A0A0F9QUZ8"/>
<dbReference type="InterPro" id="IPR006037">
    <property type="entry name" value="RCK_C"/>
</dbReference>
<dbReference type="PANTHER" id="PTHR43833:SF9">
    <property type="entry name" value="POTASSIUM CHANNEL PROTEIN YUGO-RELATED"/>
    <property type="match status" value="1"/>
</dbReference>
<protein>
    <recommendedName>
        <fullName evidence="6">RCK N-terminal domain-containing protein</fullName>
    </recommendedName>
</protein>
<dbReference type="InterPro" id="IPR013099">
    <property type="entry name" value="K_chnl_dom"/>
</dbReference>
<comment type="caution">
    <text evidence="5">The sequence shown here is derived from an EMBL/GenBank/DDBJ whole genome shotgun (WGS) entry which is preliminary data.</text>
</comment>
<dbReference type="Pfam" id="PF07885">
    <property type="entry name" value="Ion_trans_2"/>
    <property type="match status" value="1"/>
</dbReference>
<feature type="domain" description="RCK C-terminal" evidence="4">
    <location>
        <begin position="218"/>
        <end position="307"/>
    </location>
</feature>
<evidence type="ECO:0008006" key="6">
    <source>
        <dbReference type="Google" id="ProtNLM"/>
    </source>
</evidence>
<dbReference type="SUPFAM" id="SSF81324">
    <property type="entry name" value="Voltage-gated potassium channels"/>
    <property type="match status" value="1"/>
</dbReference>
<dbReference type="PROSITE" id="PS51201">
    <property type="entry name" value="RCK_N"/>
    <property type="match status" value="1"/>
</dbReference>
<dbReference type="GO" id="GO:0005886">
    <property type="term" value="C:plasma membrane"/>
    <property type="evidence" value="ECO:0007669"/>
    <property type="project" value="UniProtKB-SubCell"/>
</dbReference>